<evidence type="ECO:0000313" key="4">
    <source>
        <dbReference type="Proteomes" id="UP000324629"/>
    </source>
</evidence>
<keyword evidence="1" id="KW-0812">Transmembrane</keyword>
<keyword evidence="4" id="KW-1185">Reference proteome</keyword>
<name>A0A5J4P0H4_9TREM</name>
<keyword evidence="1" id="KW-1133">Transmembrane helix</keyword>
<dbReference type="EMBL" id="QNGE01000233">
    <property type="protein sequence ID" value="KAA3681297.1"/>
    <property type="molecule type" value="Genomic_DNA"/>
</dbReference>
<evidence type="ECO:0000256" key="1">
    <source>
        <dbReference type="SAM" id="Phobius"/>
    </source>
</evidence>
<evidence type="ECO:0000256" key="2">
    <source>
        <dbReference type="SAM" id="SignalP"/>
    </source>
</evidence>
<protein>
    <submittedName>
        <fullName evidence="3">Uncharacterized protein</fullName>
    </submittedName>
</protein>
<gene>
    <name evidence="3" type="ORF">DEA37_0000104</name>
</gene>
<dbReference type="AlphaFoldDB" id="A0A5J4P0H4"/>
<accession>A0A5J4P0H4</accession>
<feature type="signal peptide" evidence="2">
    <location>
        <begin position="1"/>
        <end position="30"/>
    </location>
</feature>
<organism evidence="3 4">
    <name type="scientific">Paragonimus westermani</name>
    <dbReference type="NCBI Taxonomy" id="34504"/>
    <lineage>
        <taxon>Eukaryota</taxon>
        <taxon>Metazoa</taxon>
        <taxon>Spiralia</taxon>
        <taxon>Lophotrochozoa</taxon>
        <taxon>Platyhelminthes</taxon>
        <taxon>Trematoda</taxon>
        <taxon>Digenea</taxon>
        <taxon>Plagiorchiida</taxon>
        <taxon>Troglotremata</taxon>
        <taxon>Troglotrematidae</taxon>
        <taxon>Paragonimus</taxon>
    </lineage>
</organism>
<reference evidence="3 4" key="1">
    <citation type="journal article" date="2019" name="Gigascience">
        <title>Whole-genome sequence of the oriental lung fluke Paragonimus westermani.</title>
        <authorList>
            <person name="Oey H."/>
            <person name="Zakrzewski M."/>
            <person name="Narain K."/>
            <person name="Devi K.R."/>
            <person name="Agatsuma T."/>
            <person name="Nawaratna S."/>
            <person name="Gobert G.N."/>
            <person name="Jones M.K."/>
            <person name="Ragan M.A."/>
            <person name="McManus D.P."/>
            <person name="Krause L."/>
        </authorList>
    </citation>
    <scope>NUCLEOTIDE SEQUENCE [LARGE SCALE GENOMIC DNA]</scope>
    <source>
        <strain evidence="3 4">IND2009</strain>
    </source>
</reference>
<feature type="transmembrane region" description="Helical" evidence="1">
    <location>
        <begin position="133"/>
        <end position="152"/>
    </location>
</feature>
<keyword evidence="1" id="KW-0472">Membrane</keyword>
<sequence length="209" mass="23232">MRRSWSHCLFTSVSLHFALILFLLPAACLSLHTTPVVNADGELLSVSVRSRSEQMSIFNSRALAAGKALRIRVDRTPLLDSLLSPFTPISDAFRPAQRSTEPTTSFVRRFHSTTDLLSVYRGRRIHSVNAPSLVPLALTVAAVGLLVLLLLLTTQVEECFLDVVAGLVRWVIAEAFADWYFDSAKCNHVTQAKGGDQAKIRHSMDYVWH</sequence>
<keyword evidence="2" id="KW-0732">Signal</keyword>
<dbReference type="Proteomes" id="UP000324629">
    <property type="component" value="Unassembled WGS sequence"/>
</dbReference>
<comment type="caution">
    <text evidence="3">The sequence shown here is derived from an EMBL/GenBank/DDBJ whole genome shotgun (WGS) entry which is preliminary data.</text>
</comment>
<feature type="chain" id="PRO_5023807898" evidence="2">
    <location>
        <begin position="31"/>
        <end position="209"/>
    </location>
</feature>
<evidence type="ECO:0000313" key="3">
    <source>
        <dbReference type="EMBL" id="KAA3681297.1"/>
    </source>
</evidence>
<proteinExistence type="predicted"/>